<feature type="chain" id="PRO_5020762142" evidence="1">
    <location>
        <begin position="27"/>
        <end position="381"/>
    </location>
</feature>
<dbReference type="AlphaFoldDB" id="A0A4V3AUV2"/>
<comment type="caution">
    <text evidence="2">The sequence shown here is derived from an EMBL/GenBank/DDBJ whole genome shotgun (WGS) entry which is preliminary data.</text>
</comment>
<keyword evidence="1" id="KW-0732">Signal</keyword>
<organism evidence="2 3">
    <name type="scientific">Sapientia aquatica</name>
    <dbReference type="NCBI Taxonomy" id="1549640"/>
    <lineage>
        <taxon>Bacteria</taxon>
        <taxon>Pseudomonadati</taxon>
        <taxon>Pseudomonadota</taxon>
        <taxon>Betaproteobacteria</taxon>
        <taxon>Burkholderiales</taxon>
        <taxon>Oxalobacteraceae</taxon>
        <taxon>Sapientia</taxon>
    </lineage>
</organism>
<evidence type="ECO:0000313" key="3">
    <source>
        <dbReference type="Proteomes" id="UP000294829"/>
    </source>
</evidence>
<protein>
    <submittedName>
        <fullName evidence="2">Uncharacterized protein</fullName>
    </submittedName>
</protein>
<evidence type="ECO:0000313" key="2">
    <source>
        <dbReference type="EMBL" id="TDK66460.1"/>
    </source>
</evidence>
<name>A0A4V3AUV2_9BURK</name>
<feature type="signal peptide" evidence="1">
    <location>
        <begin position="1"/>
        <end position="26"/>
    </location>
</feature>
<dbReference type="RefSeq" id="WP_133327365.1">
    <property type="nucleotide sequence ID" value="NZ_SMYL01000003.1"/>
</dbReference>
<accession>A0A4V3AUV2</accession>
<reference evidence="2 3" key="1">
    <citation type="submission" date="2019-03" db="EMBL/GenBank/DDBJ databases">
        <title>Sapientia aquatica gen. nov., sp. nov., isolated from a crater lake.</title>
        <authorList>
            <person name="Felfoldi T."/>
            <person name="Szabo A."/>
            <person name="Toth E."/>
            <person name="Schumann P."/>
            <person name="Keki Z."/>
            <person name="Marialigeti K."/>
            <person name="Mathe I."/>
        </authorList>
    </citation>
    <scope>NUCLEOTIDE SEQUENCE [LARGE SCALE GENOMIC DNA]</scope>
    <source>
        <strain evidence="2 3">SA-152</strain>
    </source>
</reference>
<dbReference type="EMBL" id="SMYL01000003">
    <property type="protein sequence ID" value="TDK66460.1"/>
    <property type="molecule type" value="Genomic_DNA"/>
</dbReference>
<sequence length="381" mass="41189">MKTLIGNIASLSLVTINLLGITSAYAQENMQLEIGRLQVCNPADTTKNVIEIPVDGKYRIAGVKVGLTEPLVITPIEFSQNPPRSTSGNRFKLENRDGKLVAQLNFNGVSCIYLAAQAPVLKNNITLSGTHVSPSWNSEADGTNVDGISYRYFNSIDQTYYVASEIGKTLTFAAHDSQTGSNLNSDHINKIDVSNPKIVGLMASAFQSNLERRNQYDSAVIDLEKLNINVNELDVSSSSDVTTLIGKLKEALQPPAHSRLLLALPKKGKVQLKFSNQALIGNRLAGQGFYRDSNVVATGDTGPETIVPMTAFINFQAALIDFDSGKLITSQAYADGRLFFSSQFPIVDITDAIVDKQKIVALNTAVNVGVASVMKGIFESK</sequence>
<evidence type="ECO:0000256" key="1">
    <source>
        <dbReference type="SAM" id="SignalP"/>
    </source>
</evidence>
<dbReference type="Proteomes" id="UP000294829">
    <property type="component" value="Unassembled WGS sequence"/>
</dbReference>
<keyword evidence="3" id="KW-1185">Reference proteome</keyword>
<gene>
    <name evidence="2" type="ORF">E2I14_08295</name>
</gene>
<proteinExistence type="predicted"/>